<comment type="catalytic activity">
    <reaction evidence="9">
        <text>ATP + H2O = ADP + phosphate + H(+)</text>
        <dbReference type="Rhea" id="RHEA:13065"/>
        <dbReference type="ChEBI" id="CHEBI:15377"/>
        <dbReference type="ChEBI" id="CHEBI:15378"/>
        <dbReference type="ChEBI" id="CHEBI:30616"/>
        <dbReference type="ChEBI" id="CHEBI:43474"/>
        <dbReference type="ChEBI" id="CHEBI:456216"/>
        <dbReference type="EC" id="5.6.2.4"/>
    </reaction>
</comment>
<name>A0ABR5F8J8_9ACTN</name>
<accession>A0ABR5F8J8</accession>
<comment type="caution">
    <text evidence="12">The sequence shown here is derived from an EMBL/GenBank/DDBJ whole genome shotgun (WGS) entry which is preliminary data.</text>
</comment>
<keyword evidence="4 12" id="KW-0347">Helicase</keyword>
<evidence type="ECO:0000256" key="10">
    <source>
        <dbReference type="SAM" id="MobiDB-lite"/>
    </source>
</evidence>
<evidence type="ECO:0000256" key="7">
    <source>
        <dbReference type="ARBA" id="ARBA00034617"/>
    </source>
</evidence>
<evidence type="ECO:0000313" key="13">
    <source>
        <dbReference type="Proteomes" id="UP000035425"/>
    </source>
</evidence>
<evidence type="ECO:0000313" key="12">
    <source>
        <dbReference type="EMBL" id="KLL12997.1"/>
    </source>
</evidence>
<dbReference type="InterPro" id="IPR013986">
    <property type="entry name" value="DExx_box_DNA_helicase_dom_sf"/>
</dbReference>
<dbReference type="Proteomes" id="UP000035425">
    <property type="component" value="Unassembled WGS sequence"/>
</dbReference>
<gene>
    <name evidence="12" type="ORF">FrCorBMG51_00065</name>
</gene>
<proteinExistence type="inferred from homology"/>
<protein>
    <recommendedName>
        <fullName evidence="8">DNA 3'-5' helicase</fullName>
        <ecNumber evidence="8">5.6.2.4</ecNumber>
    </recommendedName>
</protein>
<dbReference type="CDD" id="cd18807">
    <property type="entry name" value="SF1_C_UvrD"/>
    <property type="match status" value="1"/>
</dbReference>
<dbReference type="Gene3D" id="1.10.486.10">
    <property type="entry name" value="PCRA, domain 4"/>
    <property type="match status" value="2"/>
</dbReference>
<dbReference type="Pfam" id="PF13361">
    <property type="entry name" value="UvrD_C"/>
    <property type="match status" value="2"/>
</dbReference>
<reference evidence="12 13" key="1">
    <citation type="submission" date="2014-12" db="EMBL/GenBank/DDBJ databases">
        <title>Frankia sp. BMG5.1 draft genome.</title>
        <authorList>
            <person name="Gtari M."/>
            <person name="Ghodhbane-Gtari F."/>
            <person name="Nouioui I."/>
            <person name="Ktari A."/>
            <person name="Hezbri K."/>
            <person name="Mimouni W."/>
            <person name="Sbissi I."/>
            <person name="Ayari A."/>
            <person name="Yamanaka T."/>
            <person name="Normand P."/>
            <person name="Tisa L.S."/>
            <person name="Boudabous A."/>
        </authorList>
    </citation>
    <scope>NUCLEOTIDE SEQUENCE [LARGE SCALE GENOMIC DNA]</scope>
    <source>
        <strain evidence="12 13">BMG5.1</strain>
    </source>
</reference>
<dbReference type="InterPro" id="IPR014017">
    <property type="entry name" value="DNA_helicase_UvrD-like_C"/>
</dbReference>
<dbReference type="SUPFAM" id="SSF52540">
    <property type="entry name" value="P-loop containing nucleoside triphosphate hydrolases"/>
    <property type="match status" value="1"/>
</dbReference>
<dbReference type="Gene3D" id="1.10.10.160">
    <property type="match status" value="1"/>
</dbReference>
<dbReference type="InterPro" id="IPR002121">
    <property type="entry name" value="HRDC_dom"/>
</dbReference>
<dbReference type="PANTHER" id="PTHR11070:SF69">
    <property type="entry name" value="ATP-DEPENDENT DNA HELICASE UVRD2"/>
    <property type="match status" value="1"/>
</dbReference>
<dbReference type="SUPFAM" id="SSF47819">
    <property type="entry name" value="HRDC-like"/>
    <property type="match status" value="1"/>
</dbReference>
<feature type="compositionally biased region" description="Low complexity" evidence="10">
    <location>
        <begin position="616"/>
        <end position="630"/>
    </location>
</feature>
<evidence type="ECO:0000256" key="9">
    <source>
        <dbReference type="ARBA" id="ARBA00048988"/>
    </source>
</evidence>
<dbReference type="GO" id="GO:0004386">
    <property type="term" value="F:helicase activity"/>
    <property type="evidence" value="ECO:0007669"/>
    <property type="project" value="UniProtKB-KW"/>
</dbReference>
<dbReference type="SMART" id="SM00341">
    <property type="entry name" value="HRDC"/>
    <property type="match status" value="1"/>
</dbReference>
<dbReference type="Pfam" id="PF00570">
    <property type="entry name" value="HRDC"/>
    <property type="match status" value="1"/>
</dbReference>
<dbReference type="Gene3D" id="1.10.150.80">
    <property type="entry name" value="HRDC domain"/>
    <property type="match status" value="1"/>
</dbReference>
<dbReference type="InterPro" id="IPR044876">
    <property type="entry name" value="HRDC_dom_sf"/>
</dbReference>
<feature type="region of interest" description="Disordered" evidence="10">
    <location>
        <begin position="604"/>
        <end position="641"/>
    </location>
</feature>
<evidence type="ECO:0000259" key="11">
    <source>
        <dbReference type="SMART" id="SM00341"/>
    </source>
</evidence>
<dbReference type="InterPro" id="IPR027417">
    <property type="entry name" value="P-loop_NTPase"/>
</dbReference>
<dbReference type="InterPro" id="IPR010997">
    <property type="entry name" value="HRDC-like_sf"/>
</dbReference>
<dbReference type="InterPro" id="IPR000212">
    <property type="entry name" value="DNA_helicase_UvrD/REP"/>
</dbReference>
<dbReference type="Pfam" id="PF00580">
    <property type="entry name" value="UvrD-helicase"/>
    <property type="match status" value="1"/>
</dbReference>
<keyword evidence="5" id="KW-0067">ATP-binding</keyword>
<dbReference type="RefSeq" id="WP_052914174.1">
    <property type="nucleotide sequence ID" value="NZ_JWIO01000001.1"/>
</dbReference>
<keyword evidence="3" id="KW-0378">Hydrolase</keyword>
<comment type="similarity">
    <text evidence="1">Belongs to the helicase family. UvrD subfamily.</text>
</comment>
<sequence>MVRATVDDPVPDAPFQGGAGASGQWLVETLDPEQRQVVLAPVGPVCVLAGAGTGKTRAITHRIGHLVESGVVPSGQVLAVTFTTRAAGELRGRLRTLGADGVQARTFHAAALRQLGYFWPRIAGAALPRLVESKIALVGRAASRARLAPSRTELRDLTAEIEWAKATLLTPEQYPAAAAAAGRETTHPPEVIARLYTAYEQAKREAGVLDFDDLLLLTAAVIEEHGWVAEELRSRYRHFVVDEYQDVNPLQQRLLDAWLGERDSICVVGDANQTIYSFTGASPRYLLDFPRRFPEAHVVRLVRDYRSTPQVVGLANRLVARVGTAGARGTPGGSSEPGAQGTHGVVGAALAVSRHEPPRLVAQRPDGPAPTFTEFDSEPEEAAATARRIHALLGSGVPASEIAVLYRVNAQSEAYETAIAAAGIPYLVRGGERFFERPEVAEAVQLLRAAARSADTDRPVGLVAEVTEVFAALGWRGGDPPNGSGAQRERWENLAALVRLAEALVAADPGATLDHFVADLADRAVHQHIPTVEGVMLVSLHAAKGLEWDAVFLVGLAEGTLPIIHAQTPAQVEEERRLLYVGVTRARERLALSWALARHEGGRRSRRPSRFLDGLAPRSASSAGRPAGGPAHPGVDGVGAQRSRGRAAVRCRVCERPLVGQAARAGRCDGCPANIDQALFERLRAWRSARAREQSAPAFVVFTDATLMAIAEHRPTSVAELVGIPGIGQTKLDRYGEDVLALVDGREPSG</sequence>
<keyword evidence="6" id="KW-0413">Isomerase</keyword>
<evidence type="ECO:0000256" key="5">
    <source>
        <dbReference type="ARBA" id="ARBA00022840"/>
    </source>
</evidence>
<evidence type="ECO:0000256" key="1">
    <source>
        <dbReference type="ARBA" id="ARBA00009922"/>
    </source>
</evidence>
<keyword evidence="13" id="KW-1185">Reference proteome</keyword>
<evidence type="ECO:0000256" key="6">
    <source>
        <dbReference type="ARBA" id="ARBA00023235"/>
    </source>
</evidence>
<evidence type="ECO:0000256" key="2">
    <source>
        <dbReference type="ARBA" id="ARBA00022741"/>
    </source>
</evidence>
<dbReference type="EMBL" id="JWIO01000001">
    <property type="protein sequence ID" value="KLL12997.1"/>
    <property type="molecule type" value="Genomic_DNA"/>
</dbReference>
<feature type="domain" description="HRDC" evidence="11">
    <location>
        <begin position="673"/>
        <end position="749"/>
    </location>
</feature>
<organism evidence="12 13">
    <name type="scientific">Protofrankia coriariae</name>
    <dbReference type="NCBI Taxonomy" id="1562887"/>
    <lineage>
        <taxon>Bacteria</taxon>
        <taxon>Bacillati</taxon>
        <taxon>Actinomycetota</taxon>
        <taxon>Actinomycetes</taxon>
        <taxon>Frankiales</taxon>
        <taxon>Frankiaceae</taxon>
        <taxon>Protofrankia</taxon>
    </lineage>
</organism>
<evidence type="ECO:0000256" key="4">
    <source>
        <dbReference type="ARBA" id="ARBA00022806"/>
    </source>
</evidence>
<dbReference type="EC" id="5.6.2.4" evidence="8"/>
<dbReference type="Gene3D" id="3.40.50.300">
    <property type="entry name" value="P-loop containing nucleotide triphosphate hydrolases"/>
    <property type="match status" value="3"/>
</dbReference>
<evidence type="ECO:0000256" key="3">
    <source>
        <dbReference type="ARBA" id="ARBA00022801"/>
    </source>
</evidence>
<dbReference type="InterPro" id="IPR014016">
    <property type="entry name" value="UvrD-like_ATP-bd"/>
</dbReference>
<dbReference type="PANTHER" id="PTHR11070">
    <property type="entry name" value="UVRD / RECB / PCRA DNA HELICASE FAMILY MEMBER"/>
    <property type="match status" value="1"/>
</dbReference>
<keyword evidence="2" id="KW-0547">Nucleotide-binding</keyword>
<evidence type="ECO:0000256" key="8">
    <source>
        <dbReference type="ARBA" id="ARBA00034808"/>
    </source>
</evidence>
<dbReference type="CDD" id="cd17932">
    <property type="entry name" value="DEXQc_UvrD"/>
    <property type="match status" value="1"/>
</dbReference>
<comment type="catalytic activity">
    <reaction evidence="7">
        <text>Couples ATP hydrolysis with the unwinding of duplex DNA by translocating in the 3'-5' direction.</text>
        <dbReference type="EC" id="5.6.2.4"/>
    </reaction>
</comment>